<evidence type="ECO:0000313" key="1">
    <source>
        <dbReference type="EMBL" id="ADI66146.1"/>
    </source>
</evidence>
<dbReference type="AlphaFoldDB" id="D7DZC5"/>
<dbReference type="Proteomes" id="UP000001511">
    <property type="component" value="Chromosome"/>
</dbReference>
<reference evidence="1 2" key="1">
    <citation type="journal article" date="2010" name="PLoS ONE">
        <title>Genome erosion in a nitrogen-fixing vertically transmitted endosymbiotic multicellular cyanobacterium.</title>
        <authorList>
            <person name="Ran L."/>
            <person name="Larsson J."/>
            <person name="Vigil-Stenman T."/>
            <person name="Nylander J.A."/>
            <person name="Ininbergs K."/>
            <person name="Zheng W.W."/>
            <person name="Lapidus A."/>
            <person name="Lowry S."/>
            <person name="Haselkorn R."/>
            <person name="Bergman B."/>
        </authorList>
    </citation>
    <scope>NUCLEOTIDE SEQUENCE [LARGE SCALE GENOMIC DNA]</scope>
    <source>
        <strain evidence="1 2">0708</strain>
    </source>
</reference>
<protein>
    <submittedName>
        <fullName evidence="1">Uncharacterized protein</fullName>
    </submittedName>
</protein>
<sequence length="96" mass="11112">MKPTEDWLQPINGKFRREDVLPTARLSLAILEYSKQFNCSWISPSNIDKTIENWFYRNTKPGSHQIGSLYNSTNEHSTLIHVFGKLIFLLDLACVL</sequence>
<evidence type="ECO:0000313" key="2">
    <source>
        <dbReference type="Proteomes" id="UP000001511"/>
    </source>
</evidence>
<accession>D7DZC5</accession>
<organism evidence="1 2">
    <name type="scientific">Nostoc azollae (strain 0708)</name>
    <name type="common">Anabaena azollae (strain 0708)</name>
    <dbReference type="NCBI Taxonomy" id="551115"/>
    <lineage>
        <taxon>Bacteria</taxon>
        <taxon>Bacillati</taxon>
        <taxon>Cyanobacteriota</taxon>
        <taxon>Cyanophyceae</taxon>
        <taxon>Nostocales</taxon>
        <taxon>Nostocaceae</taxon>
        <taxon>Trichormus</taxon>
    </lineage>
</organism>
<dbReference type="KEGG" id="naz:Aazo_5038"/>
<proteinExistence type="predicted"/>
<dbReference type="HOGENOM" id="CLU_2356932_0_0_3"/>
<name>D7DZC5_NOSA0</name>
<dbReference type="EMBL" id="CP002059">
    <property type="protein sequence ID" value="ADI66146.1"/>
    <property type="molecule type" value="Genomic_DNA"/>
</dbReference>
<keyword evidence="2" id="KW-1185">Reference proteome</keyword>
<dbReference type="STRING" id="551115.Aazo_5038"/>
<gene>
    <name evidence="1" type="ordered locus">Aazo_5038</name>
</gene>